<evidence type="ECO:0000256" key="2">
    <source>
        <dbReference type="ARBA" id="ARBA00010742"/>
    </source>
</evidence>
<gene>
    <name evidence="5" type="ORF">LCGC14_2030620</name>
</gene>
<dbReference type="Gene3D" id="3.40.190.10">
    <property type="entry name" value="Periplasmic binding protein-like II"/>
    <property type="match status" value="1"/>
</dbReference>
<evidence type="ECO:0000256" key="1">
    <source>
        <dbReference type="ARBA" id="ARBA00004418"/>
    </source>
</evidence>
<evidence type="ECO:0000259" key="4">
    <source>
        <dbReference type="PROSITE" id="PS51123"/>
    </source>
</evidence>
<dbReference type="SUPFAM" id="SSF103088">
    <property type="entry name" value="OmpA-like"/>
    <property type="match status" value="1"/>
</dbReference>
<dbReference type="Gene3D" id="3.30.1330.60">
    <property type="entry name" value="OmpA-like domain"/>
    <property type="match status" value="1"/>
</dbReference>
<dbReference type="Pfam" id="PF09084">
    <property type="entry name" value="NMT1"/>
    <property type="match status" value="1"/>
</dbReference>
<dbReference type="AlphaFoldDB" id="A0A0F9FHE1"/>
<evidence type="ECO:0000256" key="3">
    <source>
        <dbReference type="ARBA" id="ARBA00022729"/>
    </source>
</evidence>
<dbReference type="Pfam" id="PF00691">
    <property type="entry name" value="OmpA"/>
    <property type="match status" value="1"/>
</dbReference>
<dbReference type="EMBL" id="LAZR01023628">
    <property type="protein sequence ID" value="KKL77866.1"/>
    <property type="molecule type" value="Genomic_DNA"/>
</dbReference>
<dbReference type="PANTHER" id="PTHR30024">
    <property type="entry name" value="ALIPHATIC SULFONATES-BINDING PROTEIN-RELATED"/>
    <property type="match status" value="1"/>
</dbReference>
<proteinExistence type="inferred from homology"/>
<dbReference type="CDD" id="cd07185">
    <property type="entry name" value="OmpA_C-like"/>
    <property type="match status" value="1"/>
</dbReference>
<dbReference type="PANTHER" id="PTHR30024:SF47">
    <property type="entry name" value="TAURINE-BINDING PERIPLASMIC PROTEIN"/>
    <property type="match status" value="1"/>
</dbReference>
<accession>A0A0F9FHE1</accession>
<evidence type="ECO:0000313" key="5">
    <source>
        <dbReference type="EMBL" id="KKL77866.1"/>
    </source>
</evidence>
<keyword evidence="3" id="KW-0732">Signal</keyword>
<name>A0A0F9FHE1_9ZZZZ</name>
<feature type="domain" description="OmpA-like" evidence="4">
    <location>
        <begin position="395"/>
        <end position="515"/>
    </location>
</feature>
<dbReference type="InterPro" id="IPR036737">
    <property type="entry name" value="OmpA-like_sf"/>
</dbReference>
<comment type="similarity">
    <text evidence="2">Belongs to the bacterial solute-binding protein SsuA/TauA family.</text>
</comment>
<reference evidence="5" key="1">
    <citation type="journal article" date="2015" name="Nature">
        <title>Complex archaea that bridge the gap between prokaryotes and eukaryotes.</title>
        <authorList>
            <person name="Spang A."/>
            <person name="Saw J.H."/>
            <person name="Jorgensen S.L."/>
            <person name="Zaremba-Niedzwiedzka K."/>
            <person name="Martijn J."/>
            <person name="Lind A.E."/>
            <person name="van Eijk R."/>
            <person name="Schleper C."/>
            <person name="Guy L."/>
            <person name="Ettema T.J."/>
        </authorList>
    </citation>
    <scope>NUCLEOTIDE SEQUENCE</scope>
</reference>
<sequence length="515" mass="56839">MKHIVIGGIFVLLLIAAMVGYKFMDDASLTASSDSGNIRATVNIGVDSWAGYSVICSTEMRRLTLEREVLVKCKDDGADYPGRMAKLRNGDLEMAVATVDGYIAAAEAEDYPASILFVIDESQGGDAIVANINVAKNTNDLKGKQGLRITYTPDSPSATLAAQWANDFNVPINDPTSFTIIDSNGSSDALQKLQNGEADVAVLWEPDVSKALANSNFVKLLGTENTKNLIVDVLLANERYIKSDPEIVKIITESYFLALHYYNSNPVEFEKAIMDYTKVKSDQVAALKDGIDWISLPRNAAEWLGINHGSVKARRQILSTIDTAVRLLVNSGVFADNPLPNGNPLRIINSTPFTEVFTAAMNGQLPVPFQAVTQVKDTSVTRKFKKLSPGRWTKLKEVGSLRIEAIRFKTGTAMLSPERQESFVKLVEMLATYPHYRIKIVGHSGRRGNKQANMDLSKQRSLTAARWLMNEFGIDKHRIYAYGVGNQNPPVRQPGEKKRAWSARWPRVELILVGD</sequence>
<organism evidence="5">
    <name type="scientific">marine sediment metagenome</name>
    <dbReference type="NCBI Taxonomy" id="412755"/>
    <lineage>
        <taxon>unclassified sequences</taxon>
        <taxon>metagenomes</taxon>
        <taxon>ecological metagenomes</taxon>
    </lineage>
</organism>
<dbReference type="SUPFAM" id="SSF53850">
    <property type="entry name" value="Periplasmic binding protein-like II"/>
    <property type="match status" value="1"/>
</dbReference>
<dbReference type="GO" id="GO:0042597">
    <property type="term" value="C:periplasmic space"/>
    <property type="evidence" value="ECO:0007669"/>
    <property type="project" value="UniProtKB-SubCell"/>
</dbReference>
<protein>
    <recommendedName>
        <fullName evidence="4">OmpA-like domain-containing protein</fullName>
    </recommendedName>
</protein>
<comment type="subcellular location">
    <subcellularLocation>
        <location evidence="1">Periplasm</location>
    </subcellularLocation>
</comment>
<comment type="caution">
    <text evidence="5">The sequence shown here is derived from an EMBL/GenBank/DDBJ whole genome shotgun (WGS) entry which is preliminary data.</text>
</comment>
<dbReference type="InterPro" id="IPR015168">
    <property type="entry name" value="SsuA/THI5"/>
</dbReference>
<dbReference type="InterPro" id="IPR006665">
    <property type="entry name" value="OmpA-like"/>
</dbReference>
<dbReference type="PROSITE" id="PS51123">
    <property type="entry name" value="OMPA_2"/>
    <property type="match status" value="1"/>
</dbReference>